<comment type="caution">
    <text evidence="3">The sequence shown here is derived from an EMBL/GenBank/DDBJ whole genome shotgun (WGS) entry which is preliminary data.</text>
</comment>
<dbReference type="InterPro" id="IPR046642">
    <property type="entry name" value="DUF6754"/>
</dbReference>
<evidence type="ECO:0000256" key="1">
    <source>
        <dbReference type="SAM" id="Phobius"/>
    </source>
</evidence>
<dbReference type="EMBL" id="BART01006630">
    <property type="protein sequence ID" value="GAG67067.1"/>
    <property type="molecule type" value="Genomic_DNA"/>
</dbReference>
<reference evidence="3" key="1">
    <citation type="journal article" date="2014" name="Front. Microbiol.">
        <title>High frequency of phylogenetically diverse reductive dehalogenase-homologous genes in deep subseafloor sedimentary metagenomes.</title>
        <authorList>
            <person name="Kawai M."/>
            <person name="Futagami T."/>
            <person name="Toyoda A."/>
            <person name="Takaki Y."/>
            <person name="Nishi S."/>
            <person name="Hori S."/>
            <person name="Arai W."/>
            <person name="Tsubouchi T."/>
            <person name="Morono Y."/>
            <person name="Uchiyama I."/>
            <person name="Ito T."/>
            <person name="Fujiyama A."/>
            <person name="Inagaki F."/>
            <person name="Takami H."/>
        </authorList>
    </citation>
    <scope>NUCLEOTIDE SEQUENCE</scope>
    <source>
        <strain evidence="3">Expedition CK06-06</strain>
    </source>
</reference>
<dbReference type="Pfam" id="PF20539">
    <property type="entry name" value="DUF6754"/>
    <property type="match status" value="1"/>
</dbReference>
<dbReference type="AlphaFoldDB" id="X1AAR6"/>
<protein>
    <recommendedName>
        <fullName evidence="2">DUF6754 domain-containing protein</fullName>
    </recommendedName>
</protein>
<feature type="domain" description="DUF6754" evidence="2">
    <location>
        <begin position="3"/>
        <end position="207"/>
    </location>
</feature>
<keyword evidence="1" id="KW-0472">Membrane</keyword>
<feature type="non-terminal residue" evidence="3">
    <location>
        <position position="207"/>
    </location>
</feature>
<organism evidence="3">
    <name type="scientific">marine sediment metagenome</name>
    <dbReference type="NCBI Taxonomy" id="412755"/>
    <lineage>
        <taxon>unclassified sequences</taxon>
        <taxon>metagenomes</taxon>
        <taxon>ecological metagenomes</taxon>
    </lineage>
</organism>
<sequence length="207" mass="22706">MAVQNLVALIMLVITCASVYYAQWDAKRGNVPTIRTFPAMDALEEAIGLCAEKGVPAWFPLGAAPIDDPQGTPGHIVTMSIMGHTVKYAADMGVKILSGTTRTPLIPMVDDVLTEAYRAHGAPELHQLEDIRYFPSQMAYIAGNDTVHKYDKPGCQIMLGVWWAETPAFCEIAKRAGAFIIGGTDYIENVPYLVAFADYSLIFEEIY</sequence>
<accession>X1AAR6</accession>
<name>X1AAR6_9ZZZZ</name>
<keyword evidence="1" id="KW-0812">Transmembrane</keyword>
<keyword evidence="1" id="KW-1133">Transmembrane helix</keyword>
<proteinExistence type="predicted"/>
<evidence type="ECO:0000313" key="3">
    <source>
        <dbReference type="EMBL" id="GAG67067.1"/>
    </source>
</evidence>
<gene>
    <name evidence="3" type="ORF">S01H4_15135</name>
</gene>
<feature type="transmembrane region" description="Helical" evidence="1">
    <location>
        <begin position="6"/>
        <end position="22"/>
    </location>
</feature>
<evidence type="ECO:0000259" key="2">
    <source>
        <dbReference type="Pfam" id="PF20539"/>
    </source>
</evidence>